<organism evidence="1">
    <name type="scientific">uncultured Caudovirales phage</name>
    <dbReference type="NCBI Taxonomy" id="2100421"/>
    <lineage>
        <taxon>Viruses</taxon>
        <taxon>Duplodnaviria</taxon>
        <taxon>Heunggongvirae</taxon>
        <taxon>Uroviricota</taxon>
        <taxon>Caudoviricetes</taxon>
        <taxon>Peduoviridae</taxon>
        <taxon>Maltschvirus</taxon>
        <taxon>Maltschvirus maltsch</taxon>
    </lineage>
</organism>
<name>A0A6J5N557_9CAUD</name>
<accession>A0A6J5N557</accession>
<evidence type="ECO:0000313" key="1">
    <source>
        <dbReference type="EMBL" id="CAB4152456.1"/>
    </source>
</evidence>
<gene>
    <name evidence="1" type="ORF">UFOVP620_18</name>
</gene>
<reference evidence="1" key="1">
    <citation type="submission" date="2020-04" db="EMBL/GenBank/DDBJ databases">
        <authorList>
            <person name="Chiriac C."/>
            <person name="Salcher M."/>
            <person name="Ghai R."/>
            <person name="Kavagutti S V."/>
        </authorList>
    </citation>
    <scope>NUCLEOTIDE SEQUENCE</scope>
</reference>
<sequence>MSQYELIVIALAKWISPLDALHKAGTMKLSTRVGELRSKGYIIEDRWHESRKFKMYRLVKKP</sequence>
<proteinExistence type="predicted"/>
<protein>
    <submittedName>
        <fullName evidence="1">Helix-turn-helix domain containing protein</fullName>
    </submittedName>
</protein>
<dbReference type="EMBL" id="LR796576">
    <property type="protein sequence ID" value="CAB4152456.1"/>
    <property type="molecule type" value="Genomic_DNA"/>
</dbReference>